<dbReference type="GO" id="GO:0005739">
    <property type="term" value="C:mitochondrion"/>
    <property type="evidence" value="ECO:0007669"/>
    <property type="project" value="TreeGrafter"/>
</dbReference>
<evidence type="ECO:0000256" key="2">
    <source>
        <dbReference type="ARBA" id="ARBA00006824"/>
    </source>
</evidence>
<keyword evidence="5" id="KW-0472">Membrane</keyword>
<dbReference type="Proteomes" id="UP001378592">
    <property type="component" value="Unassembled WGS sequence"/>
</dbReference>
<proteinExistence type="inferred from homology"/>
<dbReference type="Pfam" id="PF04117">
    <property type="entry name" value="Mpv17_PMP22"/>
    <property type="match status" value="1"/>
</dbReference>
<dbReference type="GO" id="GO:0061668">
    <property type="term" value="P:mitochondrial ribosome assembly"/>
    <property type="evidence" value="ECO:0007669"/>
    <property type="project" value="TreeGrafter"/>
</dbReference>
<dbReference type="PANTHER" id="PTHR11266">
    <property type="entry name" value="PEROXISOMAL MEMBRANE PROTEIN 2, PXMP2 MPV17"/>
    <property type="match status" value="1"/>
</dbReference>
<evidence type="ECO:0000256" key="1">
    <source>
        <dbReference type="ARBA" id="ARBA00004141"/>
    </source>
</evidence>
<dbReference type="GO" id="GO:0016020">
    <property type="term" value="C:membrane"/>
    <property type="evidence" value="ECO:0007669"/>
    <property type="project" value="UniProtKB-SubCell"/>
</dbReference>
<dbReference type="PANTHER" id="PTHR11266:SF81">
    <property type="entry name" value="GH12661P-RELATED"/>
    <property type="match status" value="1"/>
</dbReference>
<comment type="subcellular location">
    <subcellularLocation>
        <location evidence="1">Membrane</location>
        <topology evidence="1">Multi-pass membrane protein</topology>
    </subcellularLocation>
</comment>
<evidence type="ECO:0000256" key="6">
    <source>
        <dbReference type="RuleBase" id="RU363053"/>
    </source>
</evidence>
<accession>A0AAN9WGG2</accession>
<keyword evidence="4" id="KW-1133">Transmembrane helix</keyword>
<evidence type="ECO:0000313" key="7">
    <source>
        <dbReference type="EMBL" id="KAK7874547.1"/>
    </source>
</evidence>
<organism evidence="7 8">
    <name type="scientific">Gryllus longicercus</name>
    <dbReference type="NCBI Taxonomy" id="2509291"/>
    <lineage>
        <taxon>Eukaryota</taxon>
        <taxon>Metazoa</taxon>
        <taxon>Ecdysozoa</taxon>
        <taxon>Arthropoda</taxon>
        <taxon>Hexapoda</taxon>
        <taxon>Insecta</taxon>
        <taxon>Pterygota</taxon>
        <taxon>Neoptera</taxon>
        <taxon>Polyneoptera</taxon>
        <taxon>Orthoptera</taxon>
        <taxon>Ensifera</taxon>
        <taxon>Gryllidea</taxon>
        <taxon>Grylloidea</taxon>
        <taxon>Gryllidae</taxon>
        <taxon>Gryllinae</taxon>
        <taxon>Gryllus</taxon>
    </lineage>
</organism>
<sequence length="202" mass="23696">MKLKDLLSPRYMWFGATRNIGAGKPIANKLFGKYLIATNVITSGVLMSIGDMILQEIEIQKGKQIFPKLKKRYDWKRVHRMFWVGIIQGPPQHIFFKCLDKYYPGHDYISIMKKILLDQVIQSPLCIALFFVSNGILEGQEFSVTVSELKKKFIVVYCIDWLLWPPAQVLNFYYVPPQYRVLYVNLTTLMYNVFLSFTKHRE</sequence>
<reference evidence="7 8" key="1">
    <citation type="submission" date="2024-03" db="EMBL/GenBank/DDBJ databases">
        <title>The genome assembly and annotation of the cricket Gryllus longicercus Weissman &amp; Gray.</title>
        <authorList>
            <person name="Szrajer S."/>
            <person name="Gray D."/>
            <person name="Ylla G."/>
        </authorList>
    </citation>
    <scope>NUCLEOTIDE SEQUENCE [LARGE SCALE GENOMIC DNA]</scope>
    <source>
        <strain evidence="7">DAG 2021-001</strain>
        <tissue evidence="7">Whole body minus gut</tissue>
    </source>
</reference>
<evidence type="ECO:0000313" key="8">
    <source>
        <dbReference type="Proteomes" id="UP001378592"/>
    </source>
</evidence>
<evidence type="ECO:0000256" key="5">
    <source>
        <dbReference type="ARBA" id="ARBA00023136"/>
    </source>
</evidence>
<dbReference type="AlphaFoldDB" id="A0AAN9WGG2"/>
<name>A0AAN9WGG2_9ORTH</name>
<evidence type="ECO:0000256" key="4">
    <source>
        <dbReference type="ARBA" id="ARBA00022989"/>
    </source>
</evidence>
<protein>
    <recommendedName>
        <fullName evidence="9">Mpv17-like protein 2</fullName>
    </recommendedName>
</protein>
<dbReference type="EMBL" id="JAZDUA010000001">
    <property type="protein sequence ID" value="KAK7874547.1"/>
    <property type="molecule type" value="Genomic_DNA"/>
</dbReference>
<evidence type="ECO:0000256" key="3">
    <source>
        <dbReference type="ARBA" id="ARBA00022692"/>
    </source>
</evidence>
<keyword evidence="8" id="KW-1185">Reference proteome</keyword>
<comment type="similarity">
    <text evidence="2 6">Belongs to the peroxisomal membrane protein PXMP2/4 family.</text>
</comment>
<gene>
    <name evidence="7" type="ORF">R5R35_013122</name>
</gene>
<evidence type="ECO:0008006" key="9">
    <source>
        <dbReference type="Google" id="ProtNLM"/>
    </source>
</evidence>
<comment type="caution">
    <text evidence="7">The sequence shown here is derived from an EMBL/GenBank/DDBJ whole genome shotgun (WGS) entry which is preliminary data.</text>
</comment>
<dbReference type="InterPro" id="IPR007248">
    <property type="entry name" value="Mpv17_PMP22"/>
</dbReference>
<keyword evidence="3" id="KW-0812">Transmembrane</keyword>